<dbReference type="Pfam" id="PF13898">
    <property type="entry name" value="MINDY-3_4_CD"/>
    <property type="match status" value="1"/>
</dbReference>
<dbReference type="GO" id="GO:0071108">
    <property type="term" value="P:protein K48-linked deubiquitination"/>
    <property type="evidence" value="ECO:0007669"/>
    <property type="project" value="InterPro"/>
</dbReference>
<organism evidence="4 5">
    <name type="scientific">Tripterygium wilfordii</name>
    <name type="common">Thunder God vine</name>
    <dbReference type="NCBI Taxonomy" id="458696"/>
    <lineage>
        <taxon>Eukaryota</taxon>
        <taxon>Viridiplantae</taxon>
        <taxon>Streptophyta</taxon>
        <taxon>Embryophyta</taxon>
        <taxon>Tracheophyta</taxon>
        <taxon>Spermatophyta</taxon>
        <taxon>Magnoliopsida</taxon>
        <taxon>eudicotyledons</taxon>
        <taxon>Gunneridae</taxon>
        <taxon>Pentapetalae</taxon>
        <taxon>rosids</taxon>
        <taxon>fabids</taxon>
        <taxon>Celastrales</taxon>
        <taxon>Celastraceae</taxon>
        <taxon>Tripterygium</taxon>
    </lineage>
</organism>
<feature type="compositionally biased region" description="Basic and acidic residues" evidence="2">
    <location>
        <begin position="77"/>
        <end position="93"/>
    </location>
</feature>
<proteinExistence type="inferred from homology"/>
<protein>
    <recommendedName>
        <fullName evidence="3">Deubiquitinating enzyme MINDY-3/4 conserved domain-containing protein</fullName>
    </recommendedName>
</protein>
<feature type="compositionally biased region" description="Basic and acidic residues" evidence="2">
    <location>
        <begin position="22"/>
        <end position="31"/>
    </location>
</feature>
<comment type="caution">
    <text evidence="4">The sequence shown here is derived from an EMBL/GenBank/DDBJ whole genome shotgun (WGS) entry which is preliminary data.</text>
</comment>
<feature type="compositionally biased region" description="Basic and acidic residues" evidence="2">
    <location>
        <begin position="1"/>
        <end position="11"/>
    </location>
</feature>
<feature type="domain" description="Deubiquitinating enzyme MINDY-3/4 conserved" evidence="3">
    <location>
        <begin position="111"/>
        <end position="339"/>
    </location>
</feature>
<dbReference type="GO" id="GO:0004843">
    <property type="term" value="F:cysteine-type deubiquitinase activity"/>
    <property type="evidence" value="ECO:0007669"/>
    <property type="project" value="UniProtKB-EC"/>
</dbReference>
<dbReference type="PANTHER" id="PTHR12473">
    <property type="entry name" value="UBIQUITIN CARBOXYL-TERMINAL HYDROLASE MINDY-4-RELATED"/>
    <property type="match status" value="1"/>
</dbReference>
<dbReference type="PANTHER" id="PTHR12473:SF8">
    <property type="entry name" value="UBIQUITIN CARBOXYL-TERMINAL HYDROLASE MINDY-4-RELATED"/>
    <property type="match status" value="1"/>
</dbReference>
<dbReference type="PROSITE" id="PS50330">
    <property type="entry name" value="UIM"/>
    <property type="match status" value="1"/>
</dbReference>
<dbReference type="InterPro" id="IPR025257">
    <property type="entry name" value="MINDY-3/4_CD"/>
</dbReference>
<dbReference type="InParanoid" id="A0A7J7CMQ0"/>
<evidence type="ECO:0000313" key="4">
    <source>
        <dbReference type="EMBL" id="KAF5735362.1"/>
    </source>
</evidence>
<name>A0A7J7CMQ0_TRIWF</name>
<dbReference type="InterPro" id="IPR003903">
    <property type="entry name" value="UIM_dom"/>
</dbReference>
<comment type="similarity">
    <text evidence="1">Belongs to the MINDY deubiquitinase family. FAM188 subfamily.</text>
</comment>
<dbReference type="EMBL" id="JAAARO010000015">
    <property type="protein sequence ID" value="KAF5735362.1"/>
    <property type="molecule type" value="Genomic_DNA"/>
</dbReference>
<dbReference type="Proteomes" id="UP000593562">
    <property type="component" value="Unassembled WGS sequence"/>
</dbReference>
<feature type="region of interest" description="Disordered" evidence="2">
    <location>
        <begin position="1"/>
        <end position="103"/>
    </location>
</feature>
<evidence type="ECO:0000259" key="3">
    <source>
        <dbReference type="SMART" id="SM01174"/>
    </source>
</evidence>
<accession>A0A7J7CMQ0</accession>
<dbReference type="FunCoup" id="A0A7J7CMQ0">
    <property type="interactions" value="4867"/>
</dbReference>
<dbReference type="InterPro" id="IPR039785">
    <property type="entry name" value="MINY3/4"/>
</dbReference>
<sequence>MADREEDDLRMALRMSMQQESPEPKRSKPRDTVTGTPEDSPEESPEAENRRVQRELMAAAAEKRMMAARITSPSKASSDKTAHSAKGEKDLVKKGATSGKELSPEEANQLFSMVFGAGVSKDILAQWSNQGIRFSPDPETSMGLVQHEGGPCGVLATIQAFVFKYILFSPDDLGNVAFNTAQNFGARSLSKGRCVASTNFASLTEDAKARALVRSMGEILFLCGGYKRAVIAKLSSFDQEDISKDEIIAKELQGLTIESASDLQKFLRVDEYASQASAFQRLEVMIPVFESRMGAMLFLISALLSRGLDSVQADRDDPSLPLVTAPFGHASQEQVRCQE</sequence>
<dbReference type="AlphaFoldDB" id="A0A7J7CMQ0"/>
<dbReference type="SMART" id="SM01174">
    <property type="entry name" value="DUF4205"/>
    <property type="match status" value="1"/>
</dbReference>
<reference evidence="4 5" key="1">
    <citation type="journal article" date="2020" name="Nat. Commun.">
        <title>Genome of Tripterygium wilfordii and identification of cytochrome P450 involved in triptolide biosynthesis.</title>
        <authorList>
            <person name="Tu L."/>
            <person name="Su P."/>
            <person name="Zhang Z."/>
            <person name="Gao L."/>
            <person name="Wang J."/>
            <person name="Hu T."/>
            <person name="Zhou J."/>
            <person name="Zhang Y."/>
            <person name="Zhao Y."/>
            <person name="Liu Y."/>
            <person name="Song Y."/>
            <person name="Tong Y."/>
            <person name="Lu Y."/>
            <person name="Yang J."/>
            <person name="Xu C."/>
            <person name="Jia M."/>
            <person name="Peters R.J."/>
            <person name="Huang L."/>
            <person name="Gao W."/>
        </authorList>
    </citation>
    <scope>NUCLEOTIDE SEQUENCE [LARGE SCALE GENOMIC DNA]</scope>
    <source>
        <strain evidence="5">cv. XIE 37</strain>
        <tissue evidence="4">Leaf</tissue>
    </source>
</reference>
<dbReference type="GO" id="GO:0006508">
    <property type="term" value="P:proteolysis"/>
    <property type="evidence" value="ECO:0007669"/>
    <property type="project" value="UniProtKB-KW"/>
</dbReference>
<dbReference type="GO" id="GO:1990380">
    <property type="term" value="F:K48-linked deubiquitinase activity"/>
    <property type="evidence" value="ECO:0007669"/>
    <property type="project" value="InterPro"/>
</dbReference>
<gene>
    <name evidence="4" type="ORF">HS088_TW15G00864</name>
</gene>
<keyword evidence="5" id="KW-1185">Reference proteome</keyword>
<evidence type="ECO:0000256" key="1">
    <source>
        <dbReference type="ARBA" id="ARBA00011074"/>
    </source>
</evidence>
<evidence type="ECO:0000313" key="5">
    <source>
        <dbReference type="Proteomes" id="UP000593562"/>
    </source>
</evidence>
<evidence type="ECO:0000256" key="2">
    <source>
        <dbReference type="SAM" id="MobiDB-lite"/>
    </source>
</evidence>